<dbReference type="EMBL" id="FOJW01000010">
    <property type="protein sequence ID" value="SFB23010.1"/>
    <property type="molecule type" value="Genomic_DNA"/>
</dbReference>
<dbReference type="InterPro" id="IPR012349">
    <property type="entry name" value="Split_barrel_FMN-bd"/>
</dbReference>
<evidence type="ECO:0000313" key="1">
    <source>
        <dbReference type="EMBL" id="SFB23010.1"/>
    </source>
</evidence>
<dbReference type="Gene3D" id="2.30.110.10">
    <property type="entry name" value="Electron Transport, Fmn-binding Protein, Chain A"/>
    <property type="match status" value="1"/>
</dbReference>
<proteinExistence type="predicted"/>
<reference evidence="1 2" key="1">
    <citation type="submission" date="2016-10" db="EMBL/GenBank/DDBJ databases">
        <authorList>
            <person name="de Groot N.N."/>
        </authorList>
    </citation>
    <scope>NUCLEOTIDE SEQUENCE [LARGE SCALE GENOMIC DNA]</scope>
    <source>
        <strain evidence="1 2">CGMCC 1.3702</strain>
    </source>
</reference>
<dbReference type="RefSeq" id="WP_211772927.1">
    <property type="nucleotide sequence ID" value="NZ_FOJW01000010.1"/>
</dbReference>
<evidence type="ECO:0000313" key="2">
    <source>
        <dbReference type="Proteomes" id="UP000198642"/>
    </source>
</evidence>
<organism evidence="1 2">
    <name type="scientific">Lentibacillus halodurans</name>
    <dbReference type="NCBI Taxonomy" id="237679"/>
    <lineage>
        <taxon>Bacteria</taxon>
        <taxon>Bacillati</taxon>
        <taxon>Bacillota</taxon>
        <taxon>Bacilli</taxon>
        <taxon>Bacillales</taxon>
        <taxon>Bacillaceae</taxon>
        <taxon>Lentibacillus</taxon>
    </lineage>
</organism>
<sequence length="147" mass="16990">MKVIRGNRSFNLDEFLMKPLFAHLSTLSQEGPRESPVWYHWKNECIWIIGSPSSDSFPRRIEETPECSIGIVDFDHITGKVLHVGFRGRATVEPFNKGIATRLLTRYLGSEEEKWDPRFKDLEDGNILIRFVPETVVVRDQSFIPSI</sequence>
<dbReference type="STRING" id="237679.SAMN04488072_110127"/>
<name>A0A1I0ZEP4_9BACI</name>
<accession>A0A1I0ZEP4</accession>
<dbReference type="SUPFAM" id="SSF50475">
    <property type="entry name" value="FMN-binding split barrel"/>
    <property type="match status" value="1"/>
</dbReference>
<keyword evidence="2" id="KW-1185">Reference proteome</keyword>
<gene>
    <name evidence="1" type="ORF">SAMN04488072_110127</name>
</gene>
<dbReference type="Proteomes" id="UP000198642">
    <property type="component" value="Unassembled WGS sequence"/>
</dbReference>
<dbReference type="AlphaFoldDB" id="A0A1I0ZEP4"/>
<protein>
    <submittedName>
        <fullName evidence="1">Pyridoxamine 5'-phosphate oxidase</fullName>
    </submittedName>
</protein>